<protein>
    <recommendedName>
        <fullName evidence="3">6-bladed beta-propeller</fullName>
    </recommendedName>
</protein>
<dbReference type="OrthoDB" id="1452806at2"/>
<sequence>MSSLHLSFYRFFLSFSVVVLISCESSNKNNNTVSKQKEVNPASSLEKIIDLEKAIENPIEPLNLSDFVEDIEYIRPEYPASLVDMIFDVALNENYLLLQVRERLLCYSRGGKFLREIGKKGQGPKEHLGIRASSLHDSLVAIHSNFSRKVLWYNTDGEYLKETPVADGVLNIDVLNDDRIVIHHFPHATPIDDPNLCIVGIINSKGDTIQLKKAKPYYSKGQTLQQSIWKYNDMVRVLSCINDTVYSVSKDEIFPTYVVNFGEYKVSQEFFSDMHSSPSEKSEKGRKFIRHLSFSEMFDKILITFIYDKKNWYGVHSKQSGETSVWSVKPDSINKYGFLKGGGWVNDVDGGYSVTYLKSNSDGYFIRIVPPDELKARFLENKERIKVKYPEKQKKLEQLVNSLDDDENPVIIIYKLKK</sequence>
<comment type="caution">
    <text evidence="1">The sequence shown here is derived from an EMBL/GenBank/DDBJ whole genome shotgun (WGS) entry which is preliminary data.</text>
</comment>
<name>A0A5M4BBS5_9FLAO</name>
<dbReference type="Pfam" id="PF17170">
    <property type="entry name" value="DUF5128"/>
    <property type="match status" value="1"/>
</dbReference>
<evidence type="ECO:0008006" key="3">
    <source>
        <dbReference type="Google" id="ProtNLM"/>
    </source>
</evidence>
<reference evidence="2" key="1">
    <citation type="journal article" date="2020" name="Int. J. Syst. Evol. Microbiol.">
        <title>Capnocytophaga felis sp. nov. isolated from the feline oral cavity.</title>
        <authorList>
            <person name="Suzuki M."/>
            <person name="Umeda K."/>
            <person name="Kimura M."/>
            <person name="Imaoka K."/>
            <person name="Morikawa S."/>
            <person name="Maeda K."/>
        </authorList>
    </citation>
    <scope>NUCLEOTIDE SEQUENCE [LARGE SCALE GENOMIC DNA]</scope>
    <source>
        <strain evidence="2">KC07070</strain>
    </source>
</reference>
<keyword evidence="2" id="KW-1185">Reference proteome</keyword>
<proteinExistence type="predicted"/>
<gene>
    <name evidence="1" type="ORF">RCZ01_23330</name>
</gene>
<dbReference type="RefSeq" id="WP_155285647.1">
    <property type="nucleotide sequence ID" value="NZ_BLBC01000018.1"/>
</dbReference>
<evidence type="ECO:0000313" key="2">
    <source>
        <dbReference type="Proteomes" id="UP000398217"/>
    </source>
</evidence>
<organism evidence="1 2">
    <name type="scientific">Capnocytophaga felis</name>
    <dbReference type="NCBI Taxonomy" id="2267611"/>
    <lineage>
        <taxon>Bacteria</taxon>
        <taxon>Pseudomonadati</taxon>
        <taxon>Bacteroidota</taxon>
        <taxon>Flavobacteriia</taxon>
        <taxon>Flavobacteriales</taxon>
        <taxon>Flavobacteriaceae</taxon>
        <taxon>Capnocytophaga</taxon>
    </lineage>
</organism>
<dbReference type="Proteomes" id="UP000398217">
    <property type="component" value="Unassembled WGS sequence"/>
</dbReference>
<evidence type="ECO:0000313" key="1">
    <source>
        <dbReference type="EMBL" id="GET47031.1"/>
    </source>
</evidence>
<accession>A0A5M4BBS5</accession>
<dbReference type="EMBL" id="BLBC01000018">
    <property type="protein sequence ID" value="GET47031.1"/>
    <property type="molecule type" value="Genomic_DNA"/>
</dbReference>
<dbReference type="AlphaFoldDB" id="A0A5M4BBS5"/>